<evidence type="ECO:0000313" key="1">
    <source>
        <dbReference type="EMBL" id="QXJ30594.1"/>
    </source>
</evidence>
<gene>
    <name evidence="1" type="ORF">J5U21_00240</name>
</gene>
<organism evidence="1 2">
    <name type="scientific">Saccharolobus shibatae</name>
    <dbReference type="NCBI Taxonomy" id="2286"/>
    <lineage>
        <taxon>Archaea</taxon>
        <taxon>Thermoproteota</taxon>
        <taxon>Thermoprotei</taxon>
        <taxon>Sulfolobales</taxon>
        <taxon>Sulfolobaceae</taxon>
        <taxon>Saccharolobus</taxon>
    </lineage>
</organism>
<dbReference type="Proteomes" id="UP000693941">
    <property type="component" value="Chromosome"/>
</dbReference>
<sequence>MTLYSSLRFIQRPNTFFINNTYKNGRGVRESIPYIDVYIQDTKIKELVMKWV</sequence>
<evidence type="ECO:0000313" key="2">
    <source>
        <dbReference type="Proteomes" id="UP000693941"/>
    </source>
</evidence>
<dbReference type="AlphaFoldDB" id="A0A8F5BSN6"/>
<name>A0A8F5BSN6_9CREN</name>
<protein>
    <submittedName>
        <fullName evidence="1">Uncharacterized protein</fullName>
    </submittedName>
</protein>
<proteinExistence type="predicted"/>
<dbReference type="EMBL" id="CP077715">
    <property type="protein sequence ID" value="QXJ30594.1"/>
    <property type="molecule type" value="Genomic_DNA"/>
</dbReference>
<reference evidence="1" key="1">
    <citation type="journal article" date="2021" name="Environ. Microbiol.">
        <title>New insights into the diversity and evolution of the archaeal mobilome from three complete genomes of Saccharolobus shibatae.</title>
        <authorList>
            <person name="Medvedeva S."/>
            <person name="Brandt D."/>
            <person name="Cvirkaite-Krupovic V."/>
            <person name="Liu Y."/>
            <person name="Severinov K."/>
            <person name="Ishino S."/>
            <person name="Ishino Y."/>
            <person name="Prangishvili D."/>
            <person name="Kalinowski J."/>
            <person name="Krupovic M."/>
        </authorList>
    </citation>
    <scope>NUCLEOTIDE SEQUENCE</scope>
    <source>
        <strain evidence="1">BEU9</strain>
    </source>
</reference>
<accession>A0A8F5BSN6</accession>